<evidence type="ECO:0000256" key="1">
    <source>
        <dbReference type="ARBA" id="ARBA00008591"/>
    </source>
</evidence>
<dbReference type="AlphaFoldDB" id="A0A089NMX1"/>
<dbReference type="InterPro" id="IPR038078">
    <property type="entry name" value="PhoU-like_sf"/>
</dbReference>
<dbReference type="Proteomes" id="UP000029492">
    <property type="component" value="Chromosome"/>
</dbReference>
<dbReference type="Pfam" id="PF01865">
    <property type="entry name" value="PhoU_div"/>
    <property type="match status" value="1"/>
</dbReference>
<reference evidence="2 3" key="1">
    <citation type="journal article" date="2014" name="PLoS ONE">
        <title>Genome Information of Methylobacterium oryzae, a Plant-Probiotic Methylotroph in the Phyllosphere.</title>
        <authorList>
            <person name="Kwak M.J."/>
            <person name="Jeong H."/>
            <person name="Madhaiyan M."/>
            <person name="Lee Y."/>
            <person name="Sa T.M."/>
            <person name="Oh T.K."/>
            <person name="Kim J.F."/>
        </authorList>
    </citation>
    <scope>NUCLEOTIDE SEQUENCE [LARGE SCALE GENOMIC DNA]</scope>
    <source>
        <strain evidence="2 3">CBMB20</strain>
    </source>
</reference>
<sequence>MLAWFRALMPREDRFFDLFERHAATLTEGAAALRSLLDGTQAVSAAYVAIAAHEDAADAITREALLAVRRTFITPFDRSDIQALVGSLDDAIDQMLKTAKAVQLFEVTTFEPAMREMGAVIQEAAQVTAEALPKLRALGENATALNCLTERVIELEGRADDLHNDGLKALFKASGQDPMAFIVGSELYGHLEKVMDRFEDVANQISSIVVEHV</sequence>
<dbReference type="PANTHER" id="PTHR37298">
    <property type="entry name" value="UPF0111 PROTEIN YKAA"/>
    <property type="match status" value="1"/>
</dbReference>
<dbReference type="Gene3D" id="1.20.58.220">
    <property type="entry name" value="Phosphate transport system protein phou homolog 2, domain 2"/>
    <property type="match status" value="1"/>
</dbReference>
<name>A0A089NMX1_9HYPH</name>
<comment type="similarity">
    <text evidence="1">Belongs to the UPF0111 family.</text>
</comment>
<dbReference type="STRING" id="693986.MOC_0987"/>
<dbReference type="eggNOG" id="COG1392">
    <property type="taxonomic scope" value="Bacteria"/>
</dbReference>
<accession>A0A089NMX1</accession>
<evidence type="ECO:0000313" key="2">
    <source>
        <dbReference type="EMBL" id="AIQ88742.1"/>
    </source>
</evidence>
<proteinExistence type="inferred from homology"/>
<organism evidence="2 3">
    <name type="scientific">Methylobacterium oryzae CBMB20</name>
    <dbReference type="NCBI Taxonomy" id="693986"/>
    <lineage>
        <taxon>Bacteria</taxon>
        <taxon>Pseudomonadati</taxon>
        <taxon>Pseudomonadota</taxon>
        <taxon>Alphaproteobacteria</taxon>
        <taxon>Hyphomicrobiales</taxon>
        <taxon>Methylobacteriaceae</taxon>
        <taxon>Methylobacterium</taxon>
    </lineage>
</organism>
<dbReference type="RefSeq" id="WP_043755903.1">
    <property type="nucleotide sequence ID" value="NZ_CP003811.1"/>
</dbReference>
<evidence type="ECO:0000313" key="3">
    <source>
        <dbReference type="Proteomes" id="UP000029492"/>
    </source>
</evidence>
<keyword evidence="3" id="KW-1185">Reference proteome</keyword>
<gene>
    <name evidence="2" type="ORF">MOC_0987</name>
</gene>
<dbReference type="InterPro" id="IPR018445">
    <property type="entry name" value="Put_Phosphate_transp_reg"/>
</dbReference>
<dbReference type="InterPro" id="IPR052912">
    <property type="entry name" value="UPF0111_domain"/>
</dbReference>
<dbReference type="EMBL" id="CP003811">
    <property type="protein sequence ID" value="AIQ88742.1"/>
    <property type="molecule type" value="Genomic_DNA"/>
</dbReference>
<dbReference type="KEGG" id="mor:MOC_0987"/>
<dbReference type="PANTHER" id="PTHR37298:SF1">
    <property type="entry name" value="UPF0111 PROTEIN YKAA"/>
    <property type="match status" value="1"/>
</dbReference>
<protein>
    <submittedName>
        <fullName evidence="2">Protein of unassigned function</fullName>
    </submittedName>
</protein>
<dbReference type="HOGENOM" id="CLU_086031_2_1_5"/>